<comment type="similarity">
    <text evidence="1">Belongs to the RecJ family.</text>
</comment>
<dbReference type="GO" id="GO:0003676">
    <property type="term" value="F:nucleic acid binding"/>
    <property type="evidence" value="ECO:0007669"/>
    <property type="project" value="InterPro"/>
</dbReference>
<evidence type="ECO:0000256" key="4">
    <source>
        <dbReference type="ARBA" id="ARBA00022801"/>
    </source>
</evidence>
<evidence type="ECO:0000256" key="5">
    <source>
        <dbReference type="ARBA" id="ARBA00022839"/>
    </source>
</evidence>
<dbReference type="PANTHER" id="PTHR30255:SF2">
    <property type="entry name" value="SINGLE-STRANDED-DNA-SPECIFIC EXONUCLEASE RECJ"/>
    <property type="match status" value="1"/>
</dbReference>
<evidence type="ECO:0000313" key="12">
    <source>
        <dbReference type="Proteomes" id="UP000249354"/>
    </source>
</evidence>
<keyword evidence="3" id="KW-0540">Nuclease</keyword>
<feature type="domain" description="DDH" evidence="8">
    <location>
        <begin position="90"/>
        <end position="240"/>
    </location>
</feature>
<dbReference type="GO" id="GO:0006310">
    <property type="term" value="P:DNA recombination"/>
    <property type="evidence" value="ECO:0007669"/>
    <property type="project" value="InterPro"/>
</dbReference>
<dbReference type="Proteomes" id="UP000249354">
    <property type="component" value="Unassembled WGS sequence"/>
</dbReference>
<reference evidence="11 12" key="2">
    <citation type="submission" date="2018-06" db="EMBL/GenBank/DDBJ databases">
        <title>Metagenomic assembly of (sub)arctic Cyanobacteria and their associated microbiome from non-axenic cultures.</title>
        <authorList>
            <person name="Baurain D."/>
        </authorList>
    </citation>
    <scope>NUCLEOTIDE SEQUENCE [LARGE SCALE GENOMIC DNA]</scope>
    <source>
        <strain evidence="11">ULC129bin1</strain>
    </source>
</reference>
<dbReference type="GO" id="GO:0008409">
    <property type="term" value="F:5'-3' exonuclease activity"/>
    <property type="evidence" value="ECO:0007669"/>
    <property type="project" value="InterPro"/>
</dbReference>
<keyword evidence="4" id="KW-0378">Hydrolase</keyword>
<feature type="coiled-coil region" evidence="6">
    <location>
        <begin position="819"/>
        <end position="878"/>
    </location>
</feature>
<protein>
    <recommendedName>
        <fullName evidence="2">Single-stranded-DNA-specific exonuclease RecJ</fullName>
    </recommendedName>
</protein>
<dbReference type="InterPro" id="IPR004610">
    <property type="entry name" value="RecJ"/>
</dbReference>
<sequence>MERPIQQRQMPQQRWQVFPPQKAQAKQIAEATALSPLLAQVLINRGLYTPEQAWEFLDPETLLLPSPLDEFPDLDKSLDLLIEAIAQQQKILICGDYDADGMTSTALLMRSLRYLGAQVDYAIPSRMDEGYGINLRIVEEFHAAEGAVIITVDNGIAAYEPVARAVELGLTVILTDHHAVPEQIPPATAILNPQLIHEASPYRGVAGVGVAYILAVCLAQRLDKMQALTATLLALFTLGTIADLAPLTGVNRRWVRRGLTLLPKSRIAGIQALIEVAGLSEEAALKPEAIGFRLGPRINAVGRIDDPQIVIDLLTTDDVGIALQRAMQCEETNKLRRQLCEVIEAQAVEWCEQQQAAGLLDLSQERVLVVVQPEWHHGVIGIVASRLVERYGVPVFIGTYEDKSKKEIRGSARSIPEFNVVEALRFCDDLLDKYGGHRAAGGFSFPANKLRQFKSRLSTFACKHLQLEHLQPLVKVDVRAALESVDLALFSQIDQIHPCGMENPDPVFWTAGVRVVEQRMIGKTKAHLKLTVAHSVGDREPAVMKAIAWRWGEYYPLPRVLDIAYKLRLNEWKGQKNVELEIVGVRLATDQEEDSLGNQGIRPWSGPVVSEHPVANNSVVLAPSGLSNAVGYPAKVGPSSSKVRKSPAQVAKEIALGLRKGLQAQQKKKQSSELPAVDSLSSAQIDSAQNSSTNNAELGSEAARRDESATTLSLEPAFSIDHSFSTNTAFYAEFYYSQRHYKSSLVESEDGRQLTIKNPEGHLLVVRMSDRQGFLYLPKSEPQPVNISELKYFNLVRAGLGAIELKQKTQLLMKQDELLADKDSQIATMKAQIELLEEKITQFSASQQQQFASLETERQAQEDAIQGQEAQIKQLQIQASRIPLPGEKAGGDIKQQVRAAVSDGIWFCLQAASQKDLLAAYQNYQRVYTDGPDAQIEDYSEAGNRLSAVVNREVLSPFFEALQVFLSAAGADQIGDIRLSAASCYRLEMLPPLLADQWRTFATGQLSQRSLPKKGVSMVSVSAPSSVSVSDRNLIQQFFSQWEHPMVTCLRTKHRQAASSLDQISQLRRIAAQPERCLYRWQYELLHQLIAGKAGNGGLLRQIFAP</sequence>
<dbReference type="PANTHER" id="PTHR30255">
    <property type="entry name" value="SINGLE-STRANDED-DNA-SPECIFIC EXONUCLEASE RECJ"/>
    <property type="match status" value="1"/>
</dbReference>
<dbReference type="SUPFAM" id="SSF64182">
    <property type="entry name" value="DHH phosphoesterases"/>
    <property type="match status" value="1"/>
</dbReference>
<organism evidence="11 12">
    <name type="scientific">Leptolyngbya foveolarum</name>
    <dbReference type="NCBI Taxonomy" id="47253"/>
    <lineage>
        <taxon>Bacteria</taxon>
        <taxon>Bacillati</taxon>
        <taxon>Cyanobacteriota</taxon>
        <taxon>Cyanophyceae</taxon>
        <taxon>Leptolyngbyales</taxon>
        <taxon>Leptolyngbyaceae</taxon>
        <taxon>Leptolyngbya group</taxon>
        <taxon>Leptolyngbya</taxon>
    </lineage>
</organism>
<evidence type="ECO:0000256" key="7">
    <source>
        <dbReference type="SAM" id="MobiDB-lite"/>
    </source>
</evidence>
<dbReference type="InterPro" id="IPR041122">
    <property type="entry name" value="RecJ_OB"/>
</dbReference>
<reference evidence="12" key="1">
    <citation type="submission" date="2018-04" db="EMBL/GenBank/DDBJ databases">
        <authorList>
            <person name="Cornet L."/>
        </authorList>
    </citation>
    <scope>NUCLEOTIDE SEQUENCE [LARGE SCALE GENOMIC DNA]</scope>
</reference>
<evidence type="ECO:0000259" key="8">
    <source>
        <dbReference type="Pfam" id="PF01368"/>
    </source>
</evidence>
<dbReference type="InterPro" id="IPR051673">
    <property type="entry name" value="SSDNA_exonuclease_RecJ"/>
</dbReference>
<dbReference type="InterPro" id="IPR001667">
    <property type="entry name" value="DDH_dom"/>
</dbReference>
<gene>
    <name evidence="11" type="primary">recJ</name>
    <name evidence="11" type="ORF">DCF25_12660</name>
</gene>
<dbReference type="Gene3D" id="3.10.310.30">
    <property type="match status" value="1"/>
</dbReference>
<evidence type="ECO:0000256" key="1">
    <source>
        <dbReference type="ARBA" id="ARBA00005915"/>
    </source>
</evidence>
<accession>A0A2W4WAT8</accession>
<feature type="region of interest" description="Disordered" evidence="7">
    <location>
        <begin position="665"/>
        <end position="707"/>
    </location>
</feature>
<proteinExistence type="inferred from homology"/>
<dbReference type="InterPro" id="IPR003156">
    <property type="entry name" value="DHHA1_dom"/>
</dbReference>
<dbReference type="Pfam" id="PF17768">
    <property type="entry name" value="RecJ_OB"/>
    <property type="match status" value="1"/>
</dbReference>
<evidence type="ECO:0000256" key="6">
    <source>
        <dbReference type="SAM" id="Coils"/>
    </source>
</evidence>
<comment type="caution">
    <text evidence="11">The sequence shown here is derived from an EMBL/GenBank/DDBJ whole genome shotgun (WGS) entry which is preliminary data.</text>
</comment>
<evidence type="ECO:0000259" key="9">
    <source>
        <dbReference type="Pfam" id="PF02272"/>
    </source>
</evidence>
<evidence type="ECO:0000259" key="10">
    <source>
        <dbReference type="Pfam" id="PF17768"/>
    </source>
</evidence>
<dbReference type="GO" id="GO:0006281">
    <property type="term" value="P:DNA repair"/>
    <property type="evidence" value="ECO:0007669"/>
    <property type="project" value="InterPro"/>
</dbReference>
<keyword evidence="5 11" id="KW-0269">Exonuclease</keyword>
<dbReference type="Pfam" id="PF01368">
    <property type="entry name" value="DHH"/>
    <property type="match status" value="1"/>
</dbReference>
<evidence type="ECO:0000313" key="11">
    <source>
        <dbReference type="EMBL" id="PZO16328.1"/>
    </source>
</evidence>
<keyword evidence="6" id="KW-0175">Coiled coil</keyword>
<dbReference type="EMBL" id="QBMC01000082">
    <property type="protein sequence ID" value="PZO16328.1"/>
    <property type="molecule type" value="Genomic_DNA"/>
</dbReference>
<evidence type="ECO:0000256" key="3">
    <source>
        <dbReference type="ARBA" id="ARBA00022722"/>
    </source>
</evidence>
<feature type="domain" description="DHHA1" evidence="9">
    <location>
        <begin position="366"/>
        <end position="459"/>
    </location>
</feature>
<dbReference type="AlphaFoldDB" id="A0A2W4WAT8"/>
<evidence type="ECO:0000256" key="2">
    <source>
        <dbReference type="ARBA" id="ARBA00019841"/>
    </source>
</evidence>
<dbReference type="NCBIfam" id="TIGR00644">
    <property type="entry name" value="recJ"/>
    <property type="match status" value="1"/>
</dbReference>
<feature type="compositionally biased region" description="Polar residues" evidence="7">
    <location>
        <begin position="679"/>
        <end position="697"/>
    </location>
</feature>
<dbReference type="Pfam" id="PF02272">
    <property type="entry name" value="DHHA1"/>
    <property type="match status" value="1"/>
</dbReference>
<name>A0A2W4WAT8_9CYAN</name>
<dbReference type="InterPro" id="IPR038763">
    <property type="entry name" value="DHH_sf"/>
</dbReference>
<dbReference type="Gene3D" id="3.90.1640.30">
    <property type="match status" value="1"/>
</dbReference>
<feature type="domain" description="RecJ OB" evidence="10">
    <location>
        <begin position="476"/>
        <end position="582"/>
    </location>
</feature>